<dbReference type="AlphaFoldDB" id="A0A381P430"/>
<evidence type="ECO:0000256" key="1">
    <source>
        <dbReference type="SAM" id="MobiDB-lite"/>
    </source>
</evidence>
<sequence>MSRFDPTGSDLQESSLNRNLNVY</sequence>
<dbReference type="EMBL" id="UINC01000821">
    <property type="protein sequence ID" value="SUZ61695.1"/>
    <property type="molecule type" value="Genomic_DNA"/>
</dbReference>
<proteinExistence type="predicted"/>
<accession>A0A381P430</accession>
<reference evidence="2" key="1">
    <citation type="submission" date="2018-05" db="EMBL/GenBank/DDBJ databases">
        <authorList>
            <person name="Lanie J.A."/>
            <person name="Ng W.-L."/>
            <person name="Kazmierczak K.M."/>
            <person name="Andrzejewski T.M."/>
            <person name="Davidsen T.M."/>
            <person name="Wayne K.J."/>
            <person name="Tettelin H."/>
            <person name="Glass J.I."/>
            <person name="Rusch D."/>
            <person name="Podicherti R."/>
            <person name="Tsui H.-C.T."/>
            <person name="Winkler M.E."/>
        </authorList>
    </citation>
    <scope>NUCLEOTIDE SEQUENCE</scope>
</reference>
<feature type="region of interest" description="Disordered" evidence="1">
    <location>
        <begin position="1"/>
        <end position="23"/>
    </location>
</feature>
<organism evidence="2">
    <name type="scientific">marine metagenome</name>
    <dbReference type="NCBI Taxonomy" id="408172"/>
    <lineage>
        <taxon>unclassified sequences</taxon>
        <taxon>metagenomes</taxon>
        <taxon>ecological metagenomes</taxon>
    </lineage>
</organism>
<evidence type="ECO:0000313" key="2">
    <source>
        <dbReference type="EMBL" id="SUZ61695.1"/>
    </source>
</evidence>
<name>A0A381P430_9ZZZZ</name>
<feature type="compositionally biased region" description="Polar residues" evidence="1">
    <location>
        <begin position="9"/>
        <end position="23"/>
    </location>
</feature>
<protein>
    <submittedName>
        <fullName evidence="2">Uncharacterized protein</fullName>
    </submittedName>
</protein>
<gene>
    <name evidence="2" type="ORF">METZ01_LOCUS14549</name>
</gene>